<evidence type="ECO:0000256" key="2">
    <source>
        <dbReference type="SAM" id="SignalP"/>
    </source>
</evidence>
<feature type="chain" id="PRO_5046708702" description="Invasion associated locus B family protein" evidence="2">
    <location>
        <begin position="24"/>
        <end position="197"/>
    </location>
</feature>
<feature type="compositionally biased region" description="Basic and acidic residues" evidence="1">
    <location>
        <begin position="185"/>
        <end position="197"/>
    </location>
</feature>
<gene>
    <name evidence="3" type="ORF">VSS37_09895</name>
</gene>
<sequence>MTIPGAITVPLALFGLLSLSAQAAENGNWSAAKTEGADRPAACTLVSAHQQMDDTQGQTAVWLEISPTALTVKTGSDIDAEFKDLTIQVDDKDAIPSDALDGKTNVVFSKAADAITQQFIQGVKVRVRLRFWPTWPSQGVRTADFSLIGFTQAYQGLEGCAKQPATPTETDHKAGQDNPKPQEGQPKEVKDETGDKI</sequence>
<dbReference type="RefSeq" id="WP_324694785.1">
    <property type="nucleotide sequence ID" value="NZ_JAYMYJ010000093.1"/>
</dbReference>
<dbReference type="Proteomes" id="UP001308005">
    <property type="component" value="Unassembled WGS sequence"/>
</dbReference>
<comment type="caution">
    <text evidence="3">The sequence shown here is derived from an EMBL/GenBank/DDBJ whole genome shotgun (WGS) entry which is preliminary data.</text>
</comment>
<proteinExistence type="predicted"/>
<feature type="region of interest" description="Disordered" evidence="1">
    <location>
        <begin position="160"/>
        <end position="197"/>
    </location>
</feature>
<evidence type="ECO:0008006" key="5">
    <source>
        <dbReference type="Google" id="ProtNLM"/>
    </source>
</evidence>
<name>A0ABU6CYX6_9GAMM</name>
<protein>
    <recommendedName>
        <fullName evidence="5">Invasion associated locus B family protein</fullName>
    </recommendedName>
</protein>
<reference evidence="4" key="1">
    <citation type="submission" date="2023-07" db="EMBL/GenBank/DDBJ databases">
        <title>The carbon used by Thiothrix.</title>
        <authorList>
            <person name="Chen L."/>
        </authorList>
    </citation>
    <scope>NUCLEOTIDE SEQUENCE [LARGE SCALE GENOMIC DNA]</scope>
</reference>
<evidence type="ECO:0000313" key="3">
    <source>
        <dbReference type="EMBL" id="MEB4591289.1"/>
    </source>
</evidence>
<accession>A0ABU6CYX6</accession>
<keyword evidence="2" id="KW-0732">Signal</keyword>
<keyword evidence="4" id="KW-1185">Reference proteome</keyword>
<feature type="signal peptide" evidence="2">
    <location>
        <begin position="1"/>
        <end position="23"/>
    </location>
</feature>
<dbReference type="EMBL" id="JAYMYJ010000093">
    <property type="protein sequence ID" value="MEB4591289.1"/>
    <property type="molecule type" value="Genomic_DNA"/>
</dbReference>
<evidence type="ECO:0000313" key="4">
    <source>
        <dbReference type="Proteomes" id="UP001308005"/>
    </source>
</evidence>
<evidence type="ECO:0000256" key="1">
    <source>
        <dbReference type="SAM" id="MobiDB-lite"/>
    </source>
</evidence>
<organism evidence="3 4">
    <name type="scientific">Candidatus Thiothrix phosphatis</name>
    <dbReference type="NCBI Taxonomy" id="3112415"/>
    <lineage>
        <taxon>Bacteria</taxon>
        <taxon>Pseudomonadati</taxon>
        <taxon>Pseudomonadota</taxon>
        <taxon>Gammaproteobacteria</taxon>
        <taxon>Thiotrichales</taxon>
        <taxon>Thiotrichaceae</taxon>
        <taxon>Thiothrix</taxon>
    </lineage>
</organism>